<evidence type="ECO:0000256" key="4">
    <source>
        <dbReference type="RuleBase" id="RU004508"/>
    </source>
</evidence>
<protein>
    <submittedName>
        <fullName evidence="5">Lipopolysaccharide biosynthesis protein RfbH</fullName>
    </submittedName>
</protein>
<keyword evidence="6" id="KW-1185">Reference proteome</keyword>
<proteinExistence type="inferred from homology"/>
<dbReference type="Proteomes" id="UP000280346">
    <property type="component" value="Unassembled WGS sequence"/>
</dbReference>
<comment type="caution">
    <text evidence="5">The sequence shown here is derived from an EMBL/GenBank/DDBJ whole genome shotgun (WGS) entry which is preliminary data.</text>
</comment>
<reference evidence="5 6" key="1">
    <citation type="submission" date="2018-12" db="EMBL/GenBank/DDBJ databases">
        <authorList>
            <person name="Yang Y."/>
        </authorList>
    </citation>
    <scope>NUCLEOTIDE SEQUENCE [LARGE SCALE GENOMIC DNA]</scope>
    <source>
        <strain evidence="5 6">GSF71</strain>
    </source>
</reference>
<dbReference type="Gene3D" id="3.40.640.10">
    <property type="entry name" value="Type I PLP-dependent aspartate aminotransferase-like (Major domain)"/>
    <property type="match status" value="1"/>
</dbReference>
<dbReference type="InterPro" id="IPR015424">
    <property type="entry name" value="PyrdxlP-dep_Trfase"/>
</dbReference>
<dbReference type="EMBL" id="RZIJ01000013">
    <property type="protein sequence ID" value="RUQ68954.1"/>
    <property type="molecule type" value="Genomic_DNA"/>
</dbReference>
<dbReference type="PIRSF" id="PIRSF000390">
    <property type="entry name" value="PLP_StrS"/>
    <property type="match status" value="1"/>
</dbReference>
<name>A0A3S0XA98_9PROT</name>
<dbReference type="PANTHER" id="PTHR30244:SF34">
    <property type="entry name" value="DTDP-4-AMINO-4,6-DIDEOXYGALACTOSE TRANSAMINASE"/>
    <property type="match status" value="1"/>
</dbReference>
<evidence type="ECO:0000256" key="3">
    <source>
        <dbReference type="ARBA" id="ARBA00037999"/>
    </source>
</evidence>
<dbReference type="CDD" id="cd00616">
    <property type="entry name" value="AHBA_syn"/>
    <property type="match status" value="1"/>
</dbReference>
<comment type="similarity">
    <text evidence="3 4">Belongs to the DegT/DnrJ/EryC1 family.</text>
</comment>
<evidence type="ECO:0000256" key="2">
    <source>
        <dbReference type="ARBA" id="ARBA00022898"/>
    </source>
</evidence>
<keyword evidence="2 4" id="KW-0663">Pyridoxal phosphate</keyword>
<comment type="cofactor">
    <cofactor evidence="1">
        <name>pyridoxal 5'-phosphate</name>
        <dbReference type="ChEBI" id="CHEBI:597326"/>
    </cofactor>
</comment>
<dbReference type="Gene3D" id="3.90.1150.10">
    <property type="entry name" value="Aspartate Aminotransferase, domain 1"/>
    <property type="match status" value="1"/>
</dbReference>
<dbReference type="GO" id="GO:0008483">
    <property type="term" value="F:transaminase activity"/>
    <property type="evidence" value="ECO:0007669"/>
    <property type="project" value="TreeGrafter"/>
</dbReference>
<dbReference type="GO" id="GO:0000271">
    <property type="term" value="P:polysaccharide biosynthetic process"/>
    <property type="evidence" value="ECO:0007669"/>
    <property type="project" value="TreeGrafter"/>
</dbReference>
<dbReference type="InterPro" id="IPR015421">
    <property type="entry name" value="PyrdxlP-dep_Trfase_major"/>
</dbReference>
<dbReference type="NCBIfam" id="NF011936">
    <property type="entry name" value="PRK15407.1"/>
    <property type="match status" value="1"/>
</dbReference>
<dbReference type="SUPFAM" id="SSF53383">
    <property type="entry name" value="PLP-dependent transferases"/>
    <property type="match status" value="1"/>
</dbReference>
<dbReference type="GO" id="GO:0030170">
    <property type="term" value="F:pyridoxal phosphate binding"/>
    <property type="evidence" value="ECO:0007669"/>
    <property type="project" value="TreeGrafter"/>
</dbReference>
<evidence type="ECO:0000256" key="1">
    <source>
        <dbReference type="ARBA" id="ARBA00001933"/>
    </source>
</evidence>
<dbReference type="FunFam" id="3.40.640.10:FF:000079">
    <property type="entry name" value="LPS biosynthesis protein"/>
    <property type="match status" value="1"/>
</dbReference>
<evidence type="ECO:0000313" key="5">
    <source>
        <dbReference type="EMBL" id="RUQ68954.1"/>
    </source>
</evidence>
<accession>A0A3S0XA98</accession>
<dbReference type="PANTHER" id="PTHR30244">
    <property type="entry name" value="TRANSAMINASE"/>
    <property type="match status" value="1"/>
</dbReference>
<dbReference type="InterPro" id="IPR000653">
    <property type="entry name" value="DegT/StrS_aminotransferase"/>
</dbReference>
<gene>
    <name evidence="5" type="primary">rfbH</name>
    <name evidence="5" type="ORF">EJ913_16695</name>
</gene>
<dbReference type="InterPro" id="IPR015422">
    <property type="entry name" value="PyrdxlP-dep_Trfase_small"/>
</dbReference>
<dbReference type="Pfam" id="PF01041">
    <property type="entry name" value="DegT_DnrJ_EryC1"/>
    <property type="match status" value="1"/>
</dbReference>
<organism evidence="5 6">
    <name type="scientific">Azospirillum doebereinerae</name>
    <dbReference type="NCBI Taxonomy" id="92933"/>
    <lineage>
        <taxon>Bacteria</taxon>
        <taxon>Pseudomonadati</taxon>
        <taxon>Pseudomonadota</taxon>
        <taxon>Alphaproteobacteria</taxon>
        <taxon>Rhodospirillales</taxon>
        <taxon>Azospirillaceae</taxon>
        <taxon>Azospirillum</taxon>
    </lineage>
</organism>
<sequence>MEVSGPDHRKENDPQSIREEIKTLARKYFDAIEPGSFTPGKSYIPPSGKVLDANDLVHLIDASLDMWLTTGRFADRFESQLAETFGTRFAKLTVSGSAANLLAFSCLTSPRLQDKRIAPGSEVITVAAGFPTTVAPIVQNRCVPVFVDVDLATHNVDIDRLEGAVSNKTRAVMIAHTLGNPFNADAVAAFAKRHDLYFIEDCCDAFGAALNGKAVGTFGDIATLSFYPAHHITMGEGGAVMTNRKSLATLIESFRDWGRDCWCKPGQSNTCGNRFGQKFAGLPEGYDHKYVYSHLGYNLKATDMQAAIGLSQLEKLPAFIGKRRENHLALSRAFKDRGLDEYFLLPEATPGSEPSWFGFLLTIRDGAPLKRNAVVRYLEDHGIGTRLLFAGNLTRQPAFQDVEYRVFGGLENTDKIMRDSFWVGIWPGIDDQMTEYMADTFARMIKELVP</sequence>
<dbReference type="OrthoDB" id="9768668at2"/>
<evidence type="ECO:0000313" key="6">
    <source>
        <dbReference type="Proteomes" id="UP000280346"/>
    </source>
</evidence>
<dbReference type="AlphaFoldDB" id="A0A3S0XA98"/>